<dbReference type="Proteomes" id="UP000029736">
    <property type="component" value="Unassembled WGS sequence"/>
</dbReference>
<evidence type="ECO:0000313" key="3">
    <source>
        <dbReference type="Proteomes" id="UP000029736"/>
    </source>
</evidence>
<gene>
    <name evidence="2" type="ORF">IX84_10270</name>
</gene>
<comment type="caution">
    <text evidence="2">The sequence shown here is derived from an EMBL/GenBank/DDBJ whole genome shotgun (WGS) entry which is preliminary data.</text>
</comment>
<dbReference type="InterPro" id="IPR012336">
    <property type="entry name" value="Thioredoxin-like_fold"/>
</dbReference>
<dbReference type="PANTHER" id="PTHR36450">
    <property type="entry name" value="THIOREDOXIN"/>
    <property type="match status" value="1"/>
</dbReference>
<organism evidence="2 3">
    <name type="scientific">Phaeodactylibacter xiamenensis</name>
    <dbReference type="NCBI Taxonomy" id="1524460"/>
    <lineage>
        <taxon>Bacteria</taxon>
        <taxon>Pseudomonadati</taxon>
        <taxon>Bacteroidota</taxon>
        <taxon>Saprospiria</taxon>
        <taxon>Saprospirales</taxon>
        <taxon>Haliscomenobacteraceae</taxon>
        <taxon>Phaeodactylibacter</taxon>
    </lineage>
</organism>
<feature type="domain" description="Thioredoxin-like fold" evidence="1">
    <location>
        <begin position="5"/>
        <end position="78"/>
    </location>
</feature>
<name>A0A098S7W5_9BACT</name>
<dbReference type="EMBL" id="JPOS01000020">
    <property type="protein sequence ID" value="KGE88196.1"/>
    <property type="molecule type" value="Genomic_DNA"/>
</dbReference>
<dbReference type="Gene3D" id="3.40.30.10">
    <property type="entry name" value="Glutaredoxin"/>
    <property type="match status" value="1"/>
</dbReference>
<accession>A0A098S7W5</accession>
<protein>
    <recommendedName>
        <fullName evidence="1">Thioredoxin-like fold domain-containing protein</fullName>
    </recommendedName>
</protein>
<dbReference type="InterPro" id="IPR005243">
    <property type="entry name" value="THIRX-like_proc"/>
</dbReference>
<dbReference type="PANTHER" id="PTHR36450:SF1">
    <property type="entry name" value="THIOREDOXIN"/>
    <property type="match status" value="1"/>
</dbReference>
<dbReference type="NCBIfam" id="TIGR00412">
    <property type="entry name" value="redox_disulf_2"/>
    <property type="match status" value="1"/>
</dbReference>
<proteinExistence type="predicted"/>
<dbReference type="Pfam" id="PF13192">
    <property type="entry name" value="Thioredoxin_3"/>
    <property type="match status" value="1"/>
</dbReference>
<dbReference type="SUPFAM" id="SSF52833">
    <property type="entry name" value="Thioredoxin-like"/>
    <property type="match status" value="1"/>
</dbReference>
<sequence length="80" mass="8807">MTNTEIRLFGLGCNLSRNLHANMQRAAKELGLEVSIEEVSDIQEMMDLGITAIPALQIGEQVVASGRVLEVEEIKSLLRI</sequence>
<evidence type="ECO:0000259" key="1">
    <source>
        <dbReference type="Pfam" id="PF13192"/>
    </source>
</evidence>
<dbReference type="STRING" id="1524460.IX84_10270"/>
<evidence type="ECO:0000313" key="2">
    <source>
        <dbReference type="EMBL" id="KGE88196.1"/>
    </source>
</evidence>
<dbReference type="RefSeq" id="WP_044219493.1">
    <property type="nucleotide sequence ID" value="NZ_CAKZLC010000037.1"/>
</dbReference>
<reference evidence="2 3" key="1">
    <citation type="journal article" date="2014" name="Int. J. Syst. Evol. Microbiol.">
        <title>Phaeodactylibacter xiamenensis gen. nov., sp. nov., a member of the family Saprospiraceae isolated from the marine alga Phaeodactylum tricornutum.</title>
        <authorList>
            <person name="Chen Z.Jr."/>
            <person name="Lei X."/>
            <person name="Lai Q."/>
            <person name="Li Y."/>
            <person name="Zhang B."/>
            <person name="Zhang J."/>
            <person name="Zhang H."/>
            <person name="Yang L."/>
            <person name="Zheng W."/>
            <person name="Tian Y."/>
            <person name="Yu Z."/>
            <person name="Xu H.Jr."/>
            <person name="Zheng T."/>
        </authorList>
    </citation>
    <scope>NUCLEOTIDE SEQUENCE [LARGE SCALE GENOMIC DNA]</scope>
    <source>
        <strain evidence="2 3">KD52</strain>
    </source>
</reference>
<keyword evidence="3" id="KW-1185">Reference proteome</keyword>
<dbReference type="AlphaFoldDB" id="A0A098S7W5"/>
<dbReference type="OrthoDB" id="9800630at2"/>
<dbReference type="InterPro" id="IPR036249">
    <property type="entry name" value="Thioredoxin-like_sf"/>
</dbReference>